<evidence type="ECO:0000259" key="4">
    <source>
        <dbReference type="SMART" id="SM00822"/>
    </source>
</evidence>
<feature type="domain" description="Ketoreductase" evidence="4">
    <location>
        <begin position="8"/>
        <end position="186"/>
    </location>
</feature>
<dbReference type="PANTHER" id="PTHR45024:SF2">
    <property type="entry name" value="SCP2 DOMAIN-CONTAINING PROTEIN"/>
    <property type="match status" value="1"/>
</dbReference>
<comment type="similarity">
    <text evidence="1 3">Belongs to the short-chain dehydrogenases/reductases (SDR) family.</text>
</comment>
<evidence type="ECO:0000313" key="5">
    <source>
        <dbReference type="EMBL" id="TLG88671.1"/>
    </source>
</evidence>
<dbReference type="PROSITE" id="PS00061">
    <property type="entry name" value="ADH_SHORT"/>
    <property type="match status" value="1"/>
</dbReference>
<dbReference type="PRINTS" id="PR00080">
    <property type="entry name" value="SDRFAMILY"/>
</dbReference>
<evidence type="ECO:0000256" key="1">
    <source>
        <dbReference type="ARBA" id="ARBA00006484"/>
    </source>
</evidence>
<evidence type="ECO:0000256" key="3">
    <source>
        <dbReference type="RuleBase" id="RU000363"/>
    </source>
</evidence>
<dbReference type="InterPro" id="IPR020904">
    <property type="entry name" value="Sc_DH/Rdtase_CS"/>
</dbReference>
<dbReference type="InterPro" id="IPR057326">
    <property type="entry name" value="KR_dom"/>
</dbReference>
<dbReference type="RefSeq" id="WP_138453535.1">
    <property type="nucleotide sequence ID" value="NZ_VBVZ01000511.1"/>
</dbReference>
<keyword evidence="2" id="KW-0560">Oxidoreductase</keyword>
<dbReference type="Proteomes" id="UP000304941">
    <property type="component" value="Unassembled WGS sequence"/>
</dbReference>
<dbReference type="EMBL" id="VBVZ01000511">
    <property type="protein sequence ID" value="TLG88671.1"/>
    <property type="molecule type" value="Genomic_DNA"/>
</dbReference>
<evidence type="ECO:0000256" key="2">
    <source>
        <dbReference type="ARBA" id="ARBA00023002"/>
    </source>
</evidence>
<reference evidence="5 6" key="1">
    <citation type="submission" date="2019-05" db="EMBL/GenBank/DDBJ databases">
        <title>Pseudomonas edaphica sp. nov., isolated from rhizospheric soil of Cistus ladanifer L. in Spain.</title>
        <authorList>
            <person name="Peix A."/>
        </authorList>
    </citation>
    <scope>NUCLEOTIDE SEQUENCE [LARGE SCALE GENOMIC DNA]</scope>
    <source>
        <strain evidence="5 6">RD25</strain>
    </source>
</reference>
<sequence length="293" mass="31037">MSAELKGRVAIVTGAGAGLGRAHAHFLAHRGARVVVNDVGTAAQKVADEINAQGGEAIAFLGSVTDEAKIAEMVSLTVERWGSIDILICNAGILRDRSFAKMTLDDFKTVLEVHLMGSVVCTKAVWDVMRKQNYGRIVFTTSSSGLYGNFGQANYGAAKMALVGLMQTLALEGVKNNILVNCLAPTALTSMTDGLLGPQAKRVLKPEAVSAVLLSLVRNDAPTKTIICAGGGNVARAYITLTPGVYVGHSEDAADRVIANWAEIGDRENQFVPESGLEQSQQELIAAFRPRIV</sequence>
<dbReference type="SUPFAM" id="SSF51735">
    <property type="entry name" value="NAD(P)-binding Rossmann-fold domains"/>
    <property type="match status" value="1"/>
</dbReference>
<name>A0ABY2TYE8_9PSED</name>
<comment type="caution">
    <text evidence="5">The sequence shown here is derived from an EMBL/GenBank/DDBJ whole genome shotgun (WGS) entry which is preliminary data.</text>
</comment>
<dbReference type="InterPro" id="IPR036291">
    <property type="entry name" value="NAD(P)-bd_dom_sf"/>
</dbReference>
<dbReference type="Gene3D" id="3.40.50.720">
    <property type="entry name" value="NAD(P)-binding Rossmann-like Domain"/>
    <property type="match status" value="1"/>
</dbReference>
<dbReference type="InterPro" id="IPR002347">
    <property type="entry name" value="SDR_fam"/>
</dbReference>
<accession>A0ABY2TYE8</accession>
<keyword evidence="6" id="KW-1185">Reference proteome</keyword>
<protein>
    <submittedName>
        <fullName evidence="5">SDR family NAD(P)-dependent oxidoreductase</fullName>
    </submittedName>
</protein>
<dbReference type="PANTHER" id="PTHR45024">
    <property type="entry name" value="DEHYDROGENASES, SHORT CHAIN"/>
    <property type="match status" value="1"/>
</dbReference>
<organism evidence="5 6">
    <name type="scientific">Pseudomonas edaphica</name>
    <dbReference type="NCBI Taxonomy" id="2006980"/>
    <lineage>
        <taxon>Bacteria</taxon>
        <taxon>Pseudomonadati</taxon>
        <taxon>Pseudomonadota</taxon>
        <taxon>Gammaproteobacteria</taxon>
        <taxon>Pseudomonadales</taxon>
        <taxon>Pseudomonadaceae</taxon>
        <taxon>Pseudomonas</taxon>
    </lineage>
</organism>
<dbReference type="InterPro" id="IPR051687">
    <property type="entry name" value="Peroxisomal_Beta-Oxidation"/>
</dbReference>
<dbReference type="PRINTS" id="PR00081">
    <property type="entry name" value="GDHRDH"/>
</dbReference>
<evidence type="ECO:0000313" key="6">
    <source>
        <dbReference type="Proteomes" id="UP000304941"/>
    </source>
</evidence>
<dbReference type="Pfam" id="PF00106">
    <property type="entry name" value="adh_short"/>
    <property type="match status" value="1"/>
</dbReference>
<dbReference type="SMART" id="SM00822">
    <property type="entry name" value="PKS_KR"/>
    <property type="match status" value="1"/>
</dbReference>
<proteinExistence type="inferred from homology"/>
<gene>
    <name evidence="5" type="ORF">FEM54_25415</name>
</gene>